<dbReference type="SUPFAM" id="SSF52540">
    <property type="entry name" value="P-loop containing nucleoside triphosphate hydrolases"/>
    <property type="match status" value="1"/>
</dbReference>
<keyword evidence="6" id="KW-0547">Nucleotide-binding</keyword>
<evidence type="ECO:0000256" key="11">
    <source>
        <dbReference type="ARBA" id="ARBA00074904"/>
    </source>
</evidence>
<feature type="compositionally biased region" description="Basic and acidic residues" evidence="14">
    <location>
        <begin position="424"/>
        <end position="439"/>
    </location>
</feature>
<evidence type="ECO:0000256" key="5">
    <source>
        <dbReference type="ARBA" id="ARBA00022553"/>
    </source>
</evidence>
<dbReference type="GO" id="GO:0005525">
    <property type="term" value="F:GTP binding"/>
    <property type="evidence" value="ECO:0007669"/>
    <property type="project" value="UniProtKB-KW"/>
</dbReference>
<name>A0A8D0DIE4_SALMN</name>
<reference evidence="15" key="2">
    <citation type="submission" date="2025-09" db="UniProtKB">
        <authorList>
            <consortium name="Ensembl"/>
        </authorList>
    </citation>
    <scope>IDENTIFICATION</scope>
</reference>
<reference evidence="15" key="1">
    <citation type="submission" date="2025-08" db="UniProtKB">
        <authorList>
            <consortium name="Ensembl"/>
        </authorList>
    </citation>
    <scope>IDENTIFICATION</scope>
</reference>
<sequence length="765" mass="84735">MFSALKKLVGSDQAPGRDKPIPAGLQSMNQALQRRFAKGVQYNMKIVIRGDRNTGKTTLWHRLQGKKFIEEYIPTQEIQVTSIHWNYKTTDDIVKVEVWDVVDKGKCKKRGDGLKLENDPQEAESEMALDAEFLDVYKNCNGVVMMFDITKQWTFNYILRELPKVPTHVPVCVLGNYRDMGEHRVILPDDVREFIDKMNRPPGSSYFRYAESSMKNSFGLKYLHKFFNIPFLQLQRETLLRQLETNQLDIDATLEELSVQQETEDQNYEIFLEMMEARSRGHAFPPATNGQSPSSGSQSPVVPLGNASGSCSPSTPQPPLPSSQASPANPAASPESAVPQSPGLQSEPQPPPPAVAPPLPAAAPPPKRSIISRLFGTSPAPEAPPPPPEPAEAPSMQKVEDFVPEEGLDHSFLEDPGPSADKQAQGEKGHLDSDSDKDGSGGNPLVTGFQDDLDFDDRGSSKPSARVKLIPSKNITLSSEEEEEEEQPGVSIMADEDVGSDQETQRSSKKALNAPRPATSTKGTDLRALAASPVHLGLEQNGSTKLSIGALAPETVPPAGCSPKASSENKVPVSKQKREKLEESESDPEGPIATQMLSFVMDDPDFESEESDSQRKRVDEFPVREDLSDLSDEDTPSKPPQPSKPALPSFRRKDDTDLFGLGLEDPGTKESSEEEKQSSKEKKKKKKRNSKEVISLPICHCRTFPKECTDPSDMKREQGRQGRRNLPIWSRPQGKCTQWWWEILENFTGKIKNSGNAMKHKHNRD</sequence>
<feature type="region of interest" description="Disordered" evidence="14">
    <location>
        <begin position="281"/>
        <end position="527"/>
    </location>
</feature>
<feature type="compositionally biased region" description="Low complexity" evidence="14">
    <location>
        <begin position="322"/>
        <end position="339"/>
    </location>
</feature>
<evidence type="ECO:0000256" key="7">
    <source>
        <dbReference type="ARBA" id="ARBA00022990"/>
    </source>
</evidence>
<feature type="compositionally biased region" description="Pro residues" evidence="14">
    <location>
        <begin position="381"/>
        <end position="391"/>
    </location>
</feature>
<evidence type="ECO:0000256" key="4">
    <source>
        <dbReference type="ARBA" id="ARBA00022490"/>
    </source>
</evidence>
<feature type="compositionally biased region" description="Basic and acidic residues" evidence="14">
    <location>
        <begin position="707"/>
        <end position="720"/>
    </location>
</feature>
<dbReference type="InterPro" id="IPR040385">
    <property type="entry name" value="RABL6"/>
</dbReference>
<dbReference type="PROSITE" id="PS51419">
    <property type="entry name" value="RAB"/>
    <property type="match status" value="1"/>
</dbReference>
<keyword evidence="16" id="KW-1185">Reference proteome</keyword>
<evidence type="ECO:0000256" key="13">
    <source>
        <dbReference type="ARBA" id="ARBA00080258"/>
    </source>
</evidence>
<dbReference type="GO" id="GO:0005829">
    <property type="term" value="C:cytosol"/>
    <property type="evidence" value="ECO:0007669"/>
    <property type="project" value="Ensembl"/>
</dbReference>
<dbReference type="Proteomes" id="UP000694421">
    <property type="component" value="Unplaced"/>
</dbReference>
<evidence type="ECO:0000256" key="1">
    <source>
        <dbReference type="ARBA" id="ARBA00004123"/>
    </source>
</evidence>
<evidence type="ECO:0000256" key="2">
    <source>
        <dbReference type="ARBA" id="ARBA00004496"/>
    </source>
</evidence>
<comment type="function">
    <text evidence="10">May enhance cellular proliferation. May reduce growth inhibitory activity of CDKN2A.</text>
</comment>
<dbReference type="Pfam" id="PF08477">
    <property type="entry name" value="Roc"/>
    <property type="match status" value="1"/>
</dbReference>
<dbReference type="Gene3D" id="3.40.50.300">
    <property type="entry name" value="P-loop containing nucleotide triphosphate hydrolases"/>
    <property type="match status" value="1"/>
</dbReference>
<keyword evidence="4" id="KW-0963">Cytoplasm</keyword>
<dbReference type="PRINTS" id="PR00449">
    <property type="entry name" value="RASTRNSFRMNG"/>
</dbReference>
<feature type="region of interest" description="Disordered" evidence="14">
    <location>
        <begin position="549"/>
        <end position="691"/>
    </location>
</feature>
<feature type="compositionally biased region" description="Low complexity" evidence="14">
    <location>
        <begin position="290"/>
        <end position="303"/>
    </location>
</feature>
<feature type="compositionally biased region" description="Pro residues" evidence="14">
    <location>
        <begin position="348"/>
        <end position="367"/>
    </location>
</feature>
<accession>A0A8D0DIE4</accession>
<dbReference type="GeneTree" id="ENSGT00390000016002"/>
<evidence type="ECO:0000256" key="12">
    <source>
        <dbReference type="ARBA" id="ARBA00080075"/>
    </source>
</evidence>
<organism evidence="15 16">
    <name type="scientific">Salvator merianae</name>
    <name type="common">Argentine black and white tegu</name>
    <name type="synonym">Tupinambis merianae</name>
    <dbReference type="NCBI Taxonomy" id="96440"/>
    <lineage>
        <taxon>Eukaryota</taxon>
        <taxon>Metazoa</taxon>
        <taxon>Chordata</taxon>
        <taxon>Craniata</taxon>
        <taxon>Vertebrata</taxon>
        <taxon>Euteleostomi</taxon>
        <taxon>Lepidosauria</taxon>
        <taxon>Squamata</taxon>
        <taxon>Bifurcata</taxon>
        <taxon>Unidentata</taxon>
        <taxon>Episquamata</taxon>
        <taxon>Laterata</taxon>
        <taxon>Teiioidea</taxon>
        <taxon>Teiidae</taxon>
        <taxon>Salvator</taxon>
    </lineage>
</organism>
<comment type="similarity">
    <text evidence="3">Belongs to the small GTPase superfamily. Rab family.</text>
</comment>
<proteinExistence type="inferred from homology"/>
<evidence type="ECO:0000256" key="3">
    <source>
        <dbReference type="ARBA" id="ARBA00006270"/>
    </source>
</evidence>
<keyword evidence="8" id="KW-0342">GTP-binding</keyword>
<evidence type="ECO:0000256" key="10">
    <source>
        <dbReference type="ARBA" id="ARBA00055907"/>
    </source>
</evidence>
<feature type="region of interest" description="Disordered" evidence="14">
    <location>
        <begin position="707"/>
        <end position="729"/>
    </location>
</feature>
<comment type="subcellular location">
    <subcellularLocation>
        <location evidence="2">Cytoplasm</location>
    </subcellularLocation>
    <subcellularLocation>
        <location evidence="1">Nucleus</location>
    </subcellularLocation>
</comment>
<keyword evidence="5" id="KW-0597">Phosphoprotein</keyword>
<dbReference type="FunFam" id="3.40.50.300:FF:000781">
    <property type="entry name" value="RAB, member RAS oncogene family like 6"/>
    <property type="match status" value="1"/>
</dbReference>
<evidence type="ECO:0000256" key="8">
    <source>
        <dbReference type="ARBA" id="ARBA00023134"/>
    </source>
</evidence>
<dbReference type="InterPro" id="IPR027417">
    <property type="entry name" value="P-loop_NTPase"/>
</dbReference>
<dbReference type="PANTHER" id="PTHR14932:SF1">
    <property type="entry name" value="RAB-LIKE PROTEIN 6"/>
    <property type="match status" value="1"/>
</dbReference>
<dbReference type="PANTHER" id="PTHR14932">
    <property type="entry name" value="RAS GTPASE-RELATED"/>
    <property type="match status" value="1"/>
</dbReference>
<feature type="compositionally biased region" description="Basic and acidic residues" evidence="14">
    <location>
        <begin position="666"/>
        <end position="680"/>
    </location>
</feature>
<dbReference type="AlphaFoldDB" id="A0A8D0DIE4"/>
<keyword evidence="7" id="KW-0007">Acetylation</keyword>
<dbReference type="Ensembl" id="ENSSMRT00000000042.1">
    <property type="protein sequence ID" value="ENSSMRP00000000039.1"/>
    <property type="gene ID" value="ENSSMRG00000000048.1"/>
</dbReference>
<keyword evidence="9" id="KW-0539">Nucleus</keyword>
<evidence type="ECO:0000256" key="9">
    <source>
        <dbReference type="ARBA" id="ARBA00023242"/>
    </source>
</evidence>
<dbReference type="GO" id="GO:0034451">
    <property type="term" value="C:centriolar satellite"/>
    <property type="evidence" value="ECO:0007669"/>
    <property type="project" value="Ensembl"/>
</dbReference>
<evidence type="ECO:0000256" key="6">
    <source>
        <dbReference type="ARBA" id="ARBA00022741"/>
    </source>
</evidence>
<feature type="compositionally biased region" description="Acidic residues" evidence="14">
    <location>
        <begin position="602"/>
        <end position="611"/>
    </location>
</feature>
<evidence type="ECO:0000256" key="14">
    <source>
        <dbReference type="SAM" id="MobiDB-lite"/>
    </source>
</evidence>
<dbReference type="SMART" id="SM00175">
    <property type="entry name" value="RAB"/>
    <property type="match status" value="1"/>
</dbReference>
<dbReference type="OMA" id="DHVTYFI"/>
<feature type="compositionally biased region" description="Basic and acidic residues" evidence="14">
    <location>
        <begin position="612"/>
        <end position="627"/>
    </location>
</feature>
<dbReference type="GO" id="GO:0005634">
    <property type="term" value="C:nucleus"/>
    <property type="evidence" value="ECO:0007669"/>
    <property type="project" value="UniProtKB-SubCell"/>
</dbReference>
<dbReference type="GO" id="GO:0036064">
    <property type="term" value="C:ciliary basal body"/>
    <property type="evidence" value="ECO:0007669"/>
    <property type="project" value="Ensembl"/>
</dbReference>
<evidence type="ECO:0000313" key="16">
    <source>
        <dbReference type="Proteomes" id="UP000694421"/>
    </source>
</evidence>
<evidence type="ECO:0000313" key="15">
    <source>
        <dbReference type="Ensembl" id="ENSSMRP00000000039.1"/>
    </source>
</evidence>
<protein>
    <recommendedName>
        <fullName evidence="11">Rab-like protein 6</fullName>
    </recommendedName>
    <alternativeName>
        <fullName evidence="12">GTP-binding protein Parf</fullName>
    </alternativeName>
    <alternativeName>
        <fullName evidence="13">Rab-like protein 1</fullName>
    </alternativeName>
</protein>